<dbReference type="InterPro" id="IPR051081">
    <property type="entry name" value="HTH_MetalResp_TranReg"/>
</dbReference>
<dbReference type="SMART" id="SM00418">
    <property type="entry name" value="HTH_ARSR"/>
    <property type="match status" value="1"/>
</dbReference>
<gene>
    <name evidence="6" type="ORF">BKA21_002072</name>
    <name evidence="5" type="ORF">Col01nite_17460</name>
</gene>
<evidence type="ECO:0000256" key="1">
    <source>
        <dbReference type="ARBA" id="ARBA00023015"/>
    </source>
</evidence>
<evidence type="ECO:0000313" key="7">
    <source>
        <dbReference type="Proteomes" id="UP000577956"/>
    </source>
</evidence>
<dbReference type="PANTHER" id="PTHR33154:SF18">
    <property type="entry name" value="ARSENICAL RESISTANCE OPERON REPRESSOR"/>
    <property type="match status" value="1"/>
</dbReference>
<dbReference type="SUPFAM" id="SSF46785">
    <property type="entry name" value="Winged helix' DNA-binding domain"/>
    <property type="match status" value="1"/>
</dbReference>
<comment type="caution">
    <text evidence="6">The sequence shown here is derived from an EMBL/GenBank/DDBJ whole genome shotgun (WGS) entry which is preliminary data.</text>
</comment>
<keyword evidence="8" id="KW-1185">Reference proteome</keyword>
<dbReference type="CDD" id="cd00090">
    <property type="entry name" value="HTH_ARSR"/>
    <property type="match status" value="1"/>
</dbReference>
<keyword evidence="1" id="KW-0805">Transcription regulation</keyword>
<dbReference type="GO" id="GO:0003700">
    <property type="term" value="F:DNA-binding transcription factor activity"/>
    <property type="evidence" value="ECO:0007669"/>
    <property type="project" value="InterPro"/>
</dbReference>
<reference evidence="6 7" key="1">
    <citation type="submission" date="2020-07" db="EMBL/GenBank/DDBJ databases">
        <title>Sequencing the genomes of 1000 actinobacteria strains.</title>
        <authorList>
            <person name="Klenk H.-P."/>
        </authorList>
    </citation>
    <scope>NUCLEOTIDE SEQUENCE [LARGE SCALE GENOMIC DNA]</scope>
    <source>
        <strain evidence="6 7">DSM 24482</strain>
    </source>
</reference>
<dbReference type="InterPro" id="IPR011991">
    <property type="entry name" value="ArsR-like_HTH"/>
</dbReference>
<organism evidence="6 7">
    <name type="scientific">Cellulomonas oligotrophica</name>
    <dbReference type="NCBI Taxonomy" id="931536"/>
    <lineage>
        <taxon>Bacteria</taxon>
        <taxon>Bacillati</taxon>
        <taxon>Actinomycetota</taxon>
        <taxon>Actinomycetes</taxon>
        <taxon>Micrococcales</taxon>
        <taxon>Cellulomonadaceae</taxon>
        <taxon>Cellulomonas</taxon>
    </lineage>
</organism>
<evidence type="ECO:0000256" key="2">
    <source>
        <dbReference type="ARBA" id="ARBA00023125"/>
    </source>
</evidence>
<dbReference type="PROSITE" id="PS50987">
    <property type="entry name" value="HTH_ARSR_2"/>
    <property type="match status" value="1"/>
</dbReference>
<accession>A0A7Y9JXB3</accession>
<name>A0A7Y9JXB3_9CELL</name>
<dbReference type="InterPro" id="IPR001845">
    <property type="entry name" value="HTH_ArsR_DNA-bd_dom"/>
</dbReference>
<dbReference type="GO" id="GO:0003677">
    <property type="term" value="F:DNA binding"/>
    <property type="evidence" value="ECO:0007669"/>
    <property type="project" value="UniProtKB-KW"/>
</dbReference>
<keyword evidence="3" id="KW-0804">Transcription</keyword>
<evidence type="ECO:0000259" key="4">
    <source>
        <dbReference type="PROSITE" id="PS50987"/>
    </source>
</evidence>
<sequence length="119" mass="12068">MVESTAVETTAGDAARAADALAVLQAAADPVRWTVLDRLAAGPACVCHLQEHVTVAGNLLSYHLRVLREAGLVTTSRRGRWVDYALAEDATARLRAALPGFGVAASSGGCGTGGGAVAP</sequence>
<proteinExistence type="predicted"/>
<dbReference type="PRINTS" id="PR00778">
    <property type="entry name" value="HTHARSR"/>
</dbReference>
<dbReference type="EMBL" id="JACCBK010000001">
    <property type="protein sequence ID" value="NYD86523.1"/>
    <property type="molecule type" value="Genomic_DNA"/>
</dbReference>
<dbReference type="RefSeq" id="WP_140458132.1">
    <property type="nucleotide sequence ID" value="NZ_BAABFI010000001.1"/>
</dbReference>
<dbReference type="PANTHER" id="PTHR33154">
    <property type="entry name" value="TRANSCRIPTIONAL REGULATOR, ARSR FAMILY"/>
    <property type="match status" value="1"/>
</dbReference>
<reference evidence="5 8" key="2">
    <citation type="submission" date="2021-01" db="EMBL/GenBank/DDBJ databases">
        <title>Whole genome shotgun sequence of Cellulomonas oligotrophica NBRC 109435.</title>
        <authorList>
            <person name="Komaki H."/>
            <person name="Tamura T."/>
        </authorList>
    </citation>
    <scope>NUCLEOTIDE SEQUENCE [LARGE SCALE GENOMIC DNA]</scope>
    <source>
        <strain evidence="5 8">NBRC 109435</strain>
    </source>
</reference>
<evidence type="ECO:0000313" key="8">
    <source>
        <dbReference type="Proteomes" id="UP000618382"/>
    </source>
</evidence>
<feature type="domain" description="HTH arsR-type" evidence="4">
    <location>
        <begin position="12"/>
        <end position="106"/>
    </location>
</feature>
<dbReference type="Pfam" id="PF01022">
    <property type="entry name" value="HTH_5"/>
    <property type="match status" value="1"/>
</dbReference>
<dbReference type="InterPro" id="IPR036388">
    <property type="entry name" value="WH-like_DNA-bd_sf"/>
</dbReference>
<evidence type="ECO:0000256" key="3">
    <source>
        <dbReference type="ARBA" id="ARBA00023163"/>
    </source>
</evidence>
<dbReference type="AlphaFoldDB" id="A0A7Y9JXB3"/>
<evidence type="ECO:0000313" key="5">
    <source>
        <dbReference type="EMBL" id="GIG32587.1"/>
    </source>
</evidence>
<evidence type="ECO:0000313" key="6">
    <source>
        <dbReference type="EMBL" id="NYD86523.1"/>
    </source>
</evidence>
<dbReference type="NCBIfam" id="NF033788">
    <property type="entry name" value="HTH_metalloreg"/>
    <property type="match status" value="1"/>
</dbReference>
<dbReference type="EMBL" id="BONN01000004">
    <property type="protein sequence ID" value="GIG32587.1"/>
    <property type="molecule type" value="Genomic_DNA"/>
</dbReference>
<dbReference type="Gene3D" id="1.10.10.10">
    <property type="entry name" value="Winged helix-like DNA-binding domain superfamily/Winged helix DNA-binding domain"/>
    <property type="match status" value="1"/>
</dbReference>
<dbReference type="Proteomes" id="UP000577956">
    <property type="component" value="Unassembled WGS sequence"/>
</dbReference>
<protein>
    <submittedName>
        <fullName evidence="6">ArsR family transcriptional regulator</fullName>
    </submittedName>
</protein>
<dbReference type="InterPro" id="IPR036390">
    <property type="entry name" value="WH_DNA-bd_sf"/>
</dbReference>
<dbReference type="Proteomes" id="UP000618382">
    <property type="component" value="Unassembled WGS sequence"/>
</dbReference>
<keyword evidence="2" id="KW-0238">DNA-binding</keyword>